<dbReference type="InterPro" id="IPR011990">
    <property type="entry name" value="TPR-like_helical_dom_sf"/>
</dbReference>
<dbReference type="Pfam" id="PF13374">
    <property type="entry name" value="TPR_10"/>
    <property type="match status" value="1"/>
</dbReference>
<dbReference type="Pfam" id="PF13424">
    <property type="entry name" value="TPR_12"/>
    <property type="match status" value="1"/>
</dbReference>
<dbReference type="SUPFAM" id="SSF48452">
    <property type="entry name" value="TPR-like"/>
    <property type="match status" value="2"/>
</dbReference>
<dbReference type="SMART" id="SM00028">
    <property type="entry name" value="TPR"/>
    <property type="match status" value="3"/>
</dbReference>
<proteinExistence type="predicted"/>
<dbReference type="RefSeq" id="XP_031420274.1">
    <property type="nucleotide sequence ID" value="XM_031564414.1"/>
</dbReference>
<dbReference type="Gene3D" id="1.25.40.10">
    <property type="entry name" value="Tetratricopeptide repeat domain"/>
    <property type="match status" value="2"/>
</dbReference>
<dbReference type="CTD" id="64927"/>
<dbReference type="InterPro" id="IPR042621">
    <property type="entry name" value="TTC23/TTC23L"/>
</dbReference>
<dbReference type="PANTHER" id="PTHR14485:SF3">
    <property type="entry name" value="TETRATRICOPEPTIDE REPEAT PROTEIN 23"/>
    <property type="match status" value="1"/>
</dbReference>
<evidence type="ECO:0000313" key="2">
    <source>
        <dbReference type="RefSeq" id="XP_031420274.1"/>
    </source>
</evidence>
<dbReference type="GeneID" id="105905562"/>
<organism evidence="1 2">
    <name type="scientific">Clupea harengus</name>
    <name type="common">Atlantic herring</name>
    <dbReference type="NCBI Taxonomy" id="7950"/>
    <lineage>
        <taxon>Eukaryota</taxon>
        <taxon>Metazoa</taxon>
        <taxon>Chordata</taxon>
        <taxon>Craniata</taxon>
        <taxon>Vertebrata</taxon>
        <taxon>Euteleostomi</taxon>
        <taxon>Actinopterygii</taxon>
        <taxon>Neopterygii</taxon>
        <taxon>Teleostei</taxon>
        <taxon>Clupei</taxon>
        <taxon>Clupeiformes</taxon>
        <taxon>Clupeoidei</taxon>
        <taxon>Clupeidae</taxon>
        <taxon>Clupea</taxon>
    </lineage>
</organism>
<reference evidence="2" key="1">
    <citation type="submission" date="2025-08" db="UniProtKB">
        <authorList>
            <consortium name="RefSeq"/>
        </authorList>
    </citation>
    <scope>IDENTIFICATION</scope>
</reference>
<evidence type="ECO:0000313" key="1">
    <source>
        <dbReference type="Proteomes" id="UP000515152"/>
    </source>
</evidence>
<protein>
    <submittedName>
        <fullName evidence="2">Tetratricopeptide repeat protein 23</fullName>
    </submittedName>
</protein>
<dbReference type="AlphaFoldDB" id="A0A6P8F5P4"/>
<accession>A0A6P8F5P4</accession>
<keyword evidence="1" id="KW-1185">Reference proteome</keyword>
<dbReference type="PANTHER" id="PTHR14485">
    <property type="entry name" value="TETRATRICOPEPTIDE REPEAT PROTEIN 23"/>
    <property type="match status" value="1"/>
</dbReference>
<name>A0A6P8F5P4_CLUHA</name>
<dbReference type="OrthoDB" id="9986634at2759"/>
<gene>
    <name evidence="2" type="primary">ttc23</name>
</gene>
<dbReference type="InterPro" id="IPR019734">
    <property type="entry name" value="TPR_rpt"/>
</dbReference>
<dbReference type="KEGG" id="char:105905562"/>
<dbReference type="Proteomes" id="UP000515152">
    <property type="component" value="Chromosome 3"/>
</dbReference>
<sequence>MNERLLNSIAGRWSGRIKSIGSSSGSSGESLRGEGGLCLSQRSGKMVSSEMTTEQKLAQCTRRVQDLADSEQFDACIQETVRLVALSRLVYGDGHFTIAQAYARLAKAYLKFKGWAPQAHEHASRAHSLLPLSFPPSTPQEELVARLSCILSIYQTQGGAALLLGNPVEAESFFMKAEGILGDLRELGGVSPEERTETEFEISTNLSRVYQRQGRSEEALARCQRVLELQEETGKAGRTCSIYRDMATIEQAKGRLDKATEHLLQAHAISLSQSPGGVEGAHIAHSLALAYSIAAEPNHNDSAAHYFEESLSAYRSVVGPEDATTLAVLDDYSRFLLQTGQQERSVALQRESLALKRNTFGDLSTEVAETLQLIGGVEMTQGQMKQAHRTMSKCLEVQIALYGPRHKMTRATQRTVDMLTQAPAVSAMHKREGNLQTRPPFCAVVPSPTAKGINPNMSDF</sequence>